<dbReference type="Pfam" id="PF22381">
    <property type="entry name" value="Staph_reg_Sar_Rot"/>
    <property type="match status" value="1"/>
</dbReference>
<keyword evidence="4" id="KW-0804">Transcription</keyword>
<comment type="subcellular location">
    <subcellularLocation>
        <location evidence="1">Cytoplasm</location>
    </subcellularLocation>
</comment>
<feature type="domain" description="HTH marR-type" evidence="8">
    <location>
        <begin position="1"/>
        <end position="135"/>
    </location>
</feature>
<dbReference type="Proteomes" id="UP000095768">
    <property type="component" value="Unassembled WGS sequence"/>
</dbReference>
<dbReference type="GO" id="GO:0003700">
    <property type="term" value="F:DNA-binding transcription factor activity"/>
    <property type="evidence" value="ECO:0007669"/>
    <property type="project" value="InterPro"/>
</dbReference>
<gene>
    <name evidence="10" type="primary">sarZ_3</name>
    <name evidence="9" type="synonym">sarZ_2</name>
    <name evidence="10" type="ORF">SAMEA2297795_01606</name>
    <name evidence="9" type="ORF">SAMEA2297796_01227</name>
</gene>
<proteinExistence type="inferred from homology"/>
<evidence type="ECO:0000256" key="4">
    <source>
        <dbReference type="ARBA" id="ARBA00023163"/>
    </source>
</evidence>
<dbReference type="EMBL" id="FMPG01000005">
    <property type="protein sequence ID" value="SCT01319.1"/>
    <property type="molecule type" value="Genomic_DNA"/>
</dbReference>
<dbReference type="GO" id="GO:0005737">
    <property type="term" value="C:cytoplasm"/>
    <property type="evidence" value="ECO:0007669"/>
    <property type="project" value="UniProtKB-SubCell"/>
</dbReference>
<protein>
    <recommendedName>
        <fullName evidence="6">HTH-type transcriptional regulator SarZ</fullName>
    </recommendedName>
    <alternativeName>
        <fullName evidence="7">Staphylococcal accessory regulator Z</fullName>
    </alternativeName>
</protein>
<dbReference type="RefSeq" id="WP_069995401.1">
    <property type="nucleotide sequence ID" value="NZ_FMPG01000005.1"/>
</dbReference>
<keyword evidence="2" id="KW-0805">Transcription regulation</keyword>
<evidence type="ECO:0000256" key="6">
    <source>
        <dbReference type="ARBA" id="ARBA00047188"/>
    </source>
</evidence>
<evidence type="ECO:0000256" key="1">
    <source>
        <dbReference type="ARBA" id="ARBA00004496"/>
    </source>
</evidence>
<evidence type="ECO:0000256" key="2">
    <source>
        <dbReference type="ARBA" id="ARBA00023015"/>
    </source>
</evidence>
<dbReference type="PANTHER" id="PTHR42756">
    <property type="entry name" value="TRANSCRIPTIONAL REGULATOR, MARR"/>
    <property type="match status" value="1"/>
</dbReference>
<dbReference type="PANTHER" id="PTHR42756:SF1">
    <property type="entry name" value="TRANSCRIPTIONAL REPRESSOR OF EMRAB OPERON"/>
    <property type="match status" value="1"/>
</dbReference>
<dbReference type="OrthoDB" id="9806864at2"/>
<dbReference type="Gene3D" id="1.10.10.10">
    <property type="entry name" value="Winged helix-like DNA-binding domain superfamily/Winged helix DNA-binding domain"/>
    <property type="match status" value="1"/>
</dbReference>
<dbReference type="InterPro" id="IPR055166">
    <property type="entry name" value="Transc_reg_Sar_Rot_HTH"/>
</dbReference>
<dbReference type="SMART" id="SM00347">
    <property type="entry name" value="HTH_MARR"/>
    <property type="match status" value="1"/>
</dbReference>
<evidence type="ECO:0000313" key="9">
    <source>
        <dbReference type="EMBL" id="SCS82802.1"/>
    </source>
</evidence>
<dbReference type="EMBL" id="FMPI01000006">
    <property type="protein sequence ID" value="SCS82802.1"/>
    <property type="molecule type" value="Genomic_DNA"/>
</dbReference>
<accession>A0A1D4MSK7</accession>
<dbReference type="InterPro" id="IPR036388">
    <property type="entry name" value="WH-like_DNA-bd_sf"/>
</dbReference>
<dbReference type="PRINTS" id="PR00598">
    <property type="entry name" value="HTHMARR"/>
</dbReference>
<evidence type="ECO:0000313" key="10">
    <source>
        <dbReference type="EMBL" id="SCT01319.1"/>
    </source>
</evidence>
<evidence type="ECO:0000256" key="7">
    <source>
        <dbReference type="ARBA" id="ARBA00047207"/>
    </source>
</evidence>
<keyword evidence="11" id="KW-1185">Reference proteome</keyword>
<dbReference type="PROSITE" id="PS50995">
    <property type="entry name" value="HTH_MARR_2"/>
    <property type="match status" value="1"/>
</dbReference>
<dbReference type="SUPFAM" id="SSF46785">
    <property type="entry name" value="Winged helix' DNA-binding domain"/>
    <property type="match status" value="1"/>
</dbReference>
<name>A0A1D4MSK7_9STAP</name>
<dbReference type="InterPro" id="IPR036390">
    <property type="entry name" value="WH_DNA-bd_sf"/>
</dbReference>
<sequence>MTNNIDYFLKQFYITDKEIVKEINYFFKTFDITFLNYLILYCLKNNKPVYIQEICNELSLDTGTITPASKRLEKKGVIIRKRSILDERRVTIQLTEEGKQLQKEISNSMNDLIDKLNTNIPGLSDYLTTLNRITV</sequence>
<dbReference type="InterPro" id="IPR000835">
    <property type="entry name" value="HTH_MarR-typ"/>
</dbReference>
<dbReference type="AlphaFoldDB" id="A0A1D4MSK7"/>
<reference evidence="10 12" key="2">
    <citation type="submission" date="2016-09" db="EMBL/GenBank/DDBJ databases">
        <authorList>
            <consortium name="Pathogen Informatics"/>
        </authorList>
    </citation>
    <scope>NUCLEOTIDE SEQUENCE [LARGE SCALE GENOMIC DNA]</scope>
    <source>
        <strain evidence="10 12">82B</strain>
    </source>
</reference>
<dbReference type="GO" id="GO:0003677">
    <property type="term" value="F:DNA binding"/>
    <property type="evidence" value="ECO:0007669"/>
    <property type="project" value="UniProtKB-KW"/>
</dbReference>
<organism evidence="10 12">
    <name type="scientific">Staphylococcus caeli</name>
    <dbReference type="NCBI Taxonomy" id="2201815"/>
    <lineage>
        <taxon>Bacteria</taxon>
        <taxon>Bacillati</taxon>
        <taxon>Bacillota</taxon>
        <taxon>Bacilli</taxon>
        <taxon>Bacillales</taxon>
        <taxon>Staphylococcaceae</taxon>
        <taxon>Staphylococcus</taxon>
    </lineage>
</organism>
<dbReference type="Proteomes" id="UP000095412">
    <property type="component" value="Unassembled WGS sequence"/>
</dbReference>
<evidence type="ECO:0000256" key="5">
    <source>
        <dbReference type="ARBA" id="ARBA00046337"/>
    </source>
</evidence>
<comment type="similarity">
    <text evidence="5">Belongs to the SarZ family.</text>
</comment>
<evidence type="ECO:0000313" key="12">
    <source>
        <dbReference type="Proteomes" id="UP000095768"/>
    </source>
</evidence>
<reference evidence="9 11" key="1">
    <citation type="submission" date="2016-09" db="EMBL/GenBank/DDBJ databases">
        <authorList>
            <consortium name="Pathogen Informatics"/>
            <person name="Sun Q."/>
            <person name="Inoue M."/>
        </authorList>
    </citation>
    <scope>NUCLEOTIDE SEQUENCE [LARGE SCALE GENOMIC DNA]</scope>
    <source>
        <strain evidence="9 11">82C</strain>
    </source>
</reference>
<evidence type="ECO:0000256" key="3">
    <source>
        <dbReference type="ARBA" id="ARBA00023125"/>
    </source>
</evidence>
<evidence type="ECO:0000259" key="8">
    <source>
        <dbReference type="PROSITE" id="PS50995"/>
    </source>
</evidence>
<evidence type="ECO:0000313" key="11">
    <source>
        <dbReference type="Proteomes" id="UP000095412"/>
    </source>
</evidence>
<keyword evidence="3" id="KW-0238">DNA-binding</keyword>